<name>A0AAV4VG60_CAEEX</name>
<dbReference type="AlphaFoldDB" id="A0AAV4VG60"/>
<sequence length="221" mass="25244">MESLFRFLGEGLALVIFRTPHPSENILCVLRNIDISNHPLSCVFASSTFVKSTEISNETSHQQAYTDKKAPAIRVERKSAEFAHHPKSCPCPENYGIPFSRKLKKHTSRNVIFTHTFYWNREYKYFKSPSFPACLLLPYSSNPHTISNETSHQQTYTDKKAPAIRVEKKSAEFAYHPKSCLVRKTMESFFRSLGEGLARVIFKASPPSEKILCVLRVGKEI</sequence>
<dbReference type="EMBL" id="BPLR01014490">
    <property type="protein sequence ID" value="GIY69117.1"/>
    <property type="molecule type" value="Genomic_DNA"/>
</dbReference>
<evidence type="ECO:0000313" key="2">
    <source>
        <dbReference type="Proteomes" id="UP001054945"/>
    </source>
</evidence>
<proteinExistence type="predicted"/>
<accession>A0AAV4VG60</accession>
<gene>
    <name evidence="1" type="ORF">CEXT_451531</name>
</gene>
<keyword evidence="2" id="KW-1185">Reference proteome</keyword>
<evidence type="ECO:0000313" key="1">
    <source>
        <dbReference type="EMBL" id="GIY69117.1"/>
    </source>
</evidence>
<protein>
    <submittedName>
        <fullName evidence="1">Uncharacterized protein</fullName>
    </submittedName>
</protein>
<organism evidence="1 2">
    <name type="scientific">Caerostris extrusa</name>
    <name type="common">Bark spider</name>
    <name type="synonym">Caerostris bankana</name>
    <dbReference type="NCBI Taxonomy" id="172846"/>
    <lineage>
        <taxon>Eukaryota</taxon>
        <taxon>Metazoa</taxon>
        <taxon>Ecdysozoa</taxon>
        <taxon>Arthropoda</taxon>
        <taxon>Chelicerata</taxon>
        <taxon>Arachnida</taxon>
        <taxon>Araneae</taxon>
        <taxon>Araneomorphae</taxon>
        <taxon>Entelegynae</taxon>
        <taxon>Araneoidea</taxon>
        <taxon>Araneidae</taxon>
        <taxon>Caerostris</taxon>
    </lineage>
</organism>
<dbReference type="Proteomes" id="UP001054945">
    <property type="component" value="Unassembled WGS sequence"/>
</dbReference>
<reference evidence="1 2" key="1">
    <citation type="submission" date="2021-06" db="EMBL/GenBank/DDBJ databases">
        <title>Caerostris extrusa draft genome.</title>
        <authorList>
            <person name="Kono N."/>
            <person name="Arakawa K."/>
        </authorList>
    </citation>
    <scope>NUCLEOTIDE SEQUENCE [LARGE SCALE GENOMIC DNA]</scope>
</reference>
<comment type="caution">
    <text evidence="1">The sequence shown here is derived from an EMBL/GenBank/DDBJ whole genome shotgun (WGS) entry which is preliminary data.</text>
</comment>